<gene>
    <name evidence="1" type="ORF">SAMN05660923_03041</name>
</gene>
<dbReference type="EMBL" id="FNNG01000026">
    <property type="protein sequence ID" value="SDX85014.1"/>
    <property type="molecule type" value="Genomic_DNA"/>
</dbReference>
<evidence type="ECO:0000313" key="2">
    <source>
        <dbReference type="Proteomes" id="UP000198828"/>
    </source>
</evidence>
<accession>A0A1H3F4A5</accession>
<sequence>MITYQELLEQKLISESKITDSSIIKDLISEHDTSQMIEGERYYYNDNDIKDRKQYYYKDGMKVEDDTKPNNKIPHNWHKLLVDQKVAYLVGKPVVLQAGEGQKEYTDKLNLILGEEWDDTLNELAKNASNKGTEWLHVYINKEGLFKFIIIPAEEIISIYDTSLQENLEAVLRYYLVEVNGQERIRVEWWTRNNVTYYIQDDDGNFVLDDTEPVNPAPHFYYNDEGYGWTKVPFIEFPNNEERVSDLKFVKELIDAYDKNVSDLANNLDEVQEIITVLKGYEGTDLTEFKENLRYYKAIKVTGEQGSGVDKLEQSIPIEARKEMLDRLEENIFLFGQGVNLKTDRFGNSPSGVALKFLYSQLDHKASIMERKFRKAIKRLLWFATEYINIIDNKDYDSTTVQVTFRKTMITNDKEDTEIAAQSKGIISDETIVANHPWVEDVAEELDRLKKQEEEYLKRFEGNYPSLGDEGDE</sequence>
<proteinExistence type="predicted"/>
<dbReference type="Proteomes" id="UP000198828">
    <property type="component" value="Unassembled WGS sequence"/>
</dbReference>
<keyword evidence="2" id="KW-1185">Reference proteome</keyword>
<organism evidence="1 2">
    <name type="scientific">Tepidimicrobium xylanilyticum</name>
    <dbReference type="NCBI Taxonomy" id="1123352"/>
    <lineage>
        <taxon>Bacteria</taxon>
        <taxon>Bacillati</taxon>
        <taxon>Bacillota</taxon>
        <taxon>Tissierellia</taxon>
        <taxon>Tissierellales</taxon>
        <taxon>Tepidimicrobiaceae</taxon>
        <taxon>Tepidimicrobium</taxon>
    </lineage>
</organism>
<dbReference type="RefSeq" id="WP_234949945.1">
    <property type="nucleotide sequence ID" value="NZ_FNNG01000026.1"/>
</dbReference>
<dbReference type="NCBIfam" id="TIGR01538">
    <property type="entry name" value="portal_SPP1"/>
    <property type="match status" value="1"/>
</dbReference>
<dbReference type="InterPro" id="IPR006428">
    <property type="entry name" value="Portal_SPP1-type"/>
</dbReference>
<reference evidence="1 2" key="1">
    <citation type="submission" date="2016-10" db="EMBL/GenBank/DDBJ databases">
        <authorList>
            <person name="de Groot N.N."/>
        </authorList>
    </citation>
    <scope>NUCLEOTIDE SEQUENCE [LARGE SCALE GENOMIC DNA]</scope>
    <source>
        <strain evidence="1 2">DSM 23310</strain>
    </source>
</reference>
<dbReference type="AlphaFoldDB" id="A0A1H3F4A5"/>
<dbReference type="Pfam" id="PF05133">
    <property type="entry name" value="SPP1_portal"/>
    <property type="match status" value="1"/>
</dbReference>
<name>A0A1H3F4A5_9FIRM</name>
<evidence type="ECO:0000313" key="1">
    <source>
        <dbReference type="EMBL" id="SDX85014.1"/>
    </source>
</evidence>
<dbReference type="InterPro" id="IPR021145">
    <property type="entry name" value="Portal_protein_SPP1_Gp6-like"/>
</dbReference>
<protein>
    <submittedName>
        <fullName evidence="1">Phage portal protein, SPP1 family</fullName>
    </submittedName>
</protein>